<protein>
    <recommendedName>
        <fullName evidence="4">YD repeat-containing protein</fullName>
    </recommendedName>
</protein>
<dbReference type="EMBL" id="UFVR01000004">
    <property type="protein sequence ID" value="SUX48489.1"/>
    <property type="molecule type" value="Genomic_DNA"/>
</dbReference>
<proteinExistence type="predicted"/>
<sequence>MKKLLILLATVYLATLYSQSPGLEGLNPITAPSAANISNVVNTPISLATGTPDINIPFFSLPTYSKDISVNAGMMYHPGNVLGSGTDVGLGWNLYGVSNSIYRQMEGNSPDVGTNGGDDMYYYNFLGRSGKFLLRNSQIEKVTLDKLKISFTYTVGNLKFKIIDERGNAFFFDVADRSYHQDTRTEFSNVYYLSKMTDVNNVELLNFEYIEDSYTFSIPHYQFSTLIKSLKLKKVNSPGFGSIELNYHHDISLRNSYNDPYKLLSIELKDVRSITISKYGFEHEMQGFVYPYTAPFMPDPCNHSLQVGKRMLKQILKYNRMNETETTKLYYRTENFPPPYAWSDHYIGCFNNESDNPKYLGQGLLEKIVFPTGGETRYEYEPNQYFKKKDTQAYIDQFAPPYSMRDRDAQYIEYLTTIYFDTHIGNAAFFIVPADPSTPDHYLYFSQTIDTYYPPCEDPSSPHQCDGPTFVNIQYPQGTPTGDGGQKYTAGRKTISITGTGGSGSITVHRIRYKNNPIQNYNTGEGVRIKNITYYENGNIVDALSKKYYYEKFDGTNITSGVIVPNIIDNDPVIYKNVKEVTGNGNGYTKYYFKTLEDYPFNLNSEGMLNYGDLKHYNVIRKGLQDKTEVYNEANAMISSESNDYEFYELPGFITLPSGVNIKNSIIQKHTSNSSIITTSGTITQSSEYTRDIKDHNIINRKTVGADGNLTEQNTTYPWNYRLTDPRLWNASITSVPLMVETKRNGIVVSKSETKFENTANFYPTSQISFLPDNLSQSLKNVSYDVYDDKGNPVQITAFPDAGSGGVSTTIIYGYNKTLPIAKIEGAKLSDIPSNLNTAIVNASNEDANATPAQEEAKEQALISALNMFKNDSALQSFMITCYTYNPLVGITTTIPPNGLMELYKYDSFNRLLKVVDVNGNTVKEHLYNYKN</sequence>
<evidence type="ECO:0000256" key="1">
    <source>
        <dbReference type="SAM" id="SignalP"/>
    </source>
</evidence>
<organism evidence="2 3">
    <name type="scientific">Chryseobacterium indoltheticum</name>
    <dbReference type="NCBI Taxonomy" id="254"/>
    <lineage>
        <taxon>Bacteria</taxon>
        <taxon>Pseudomonadati</taxon>
        <taxon>Bacteroidota</taxon>
        <taxon>Flavobacteriia</taxon>
        <taxon>Flavobacteriales</taxon>
        <taxon>Weeksellaceae</taxon>
        <taxon>Chryseobacterium group</taxon>
        <taxon>Chryseobacterium</taxon>
    </lineage>
</organism>
<dbReference type="AlphaFoldDB" id="A0A381FPK5"/>
<dbReference type="RefSeq" id="WP_147293638.1">
    <property type="nucleotide sequence ID" value="NZ_UFVR01000004.1"/>
</dbReference>
<dbReference type="Proteomes" id="UP000254282">
    <property type="component" value="Unassembled WGS sequence"/>
</dbReference>
<keyword evidence="1" id="KW-0732">Signal</keyword>
<feature type="signal peptide" evidence="1">
    <location>
        <begin position="1"/>
        <end position="20"/>
    </location>
</feature>
<evidence type="ECO:0008006" key="4">
    <source>
        <dbReference type="Google" id="ProtNLM"/>
    </source>
</evidence>
<feature type="chain" id="PRO_5016723330" description="YD repeat-containing protein" evidence="1">
    <location>
        <begin position="21"/>
        <end position="932"/>
    </location>
</feature>
<evidence type="ECO:0000313" key="3">
    <source>
        <dbReference type="Proteomes" id="UP000254282"/>
    </source>
</evidence>
<reference evidence="2 3" key="1">
    <citation type="submission" date="2018-06" db="EMBL/GenBank/DDBJ databases">
        <authorList>
            <consortium name="Pathogen Informatics"/>
            <person name="Doyle S."/>
        </authorList>
    </citation>
    <scope>NUCLEOTIDE SEQUENCE [LARGE SCALE GENOMIC DNA]</scope>
    <source>
        <strain evidence="2 3">NCTC13532</strain>
    </source>
</reference>
<evidence type="ECO:0000313" key="2">
    <source>
        <dbReference type="EMBL" id="SUX48489.1"/>
    </source>
</evidence>
<gene>
    <name evidence="2" type="ORF">NCTC13532_04106</name>
</gene>
<name>A0A381FPK5_9FLAO</name>
<accession>A0A381FPK5</accession>